<comment type="caution">
    <text evidence="1">The sequence shown here is derived from an EMBL/GenBank/DDBJ whole genome shotgun (WGS) entry which is preliminary data.</text>
</comment>
<dbReference type="EMBL" id="LAZR01005934">
    <property type="protein sequence ID" value="KKM96010.1"/>
    <property type="molecule type" value="Genomic_DNA"/>
</dbReference>
<organism evidence="1">
    <name type="scientific">marine sediment metagenome</name>
    <dbReference type="NCBI Taxonomy" id="412755"/>
    <lineage>
        <taxon>unclassified sequences</taxon>
        <taxon>metagenomes</taxon>
        <taxon>ecological metagenomes</taxon>
    </lineage>
</organism>
<gene>
    <name evidence="1" type="ORF">LCGC14_1182290</name>
</gene>
<dbReference type="AlphaFoldDB" id="A0A0F9P4L0"/>
<reference evidence="1" key="1">
    <citation type="journal article" date="2015" name="Nature">
        <title>Complex archaea that bridge the gap between prokaryotes and eukaryotes.</title>
        <authorList>
            <person name="Spang A."/>
            <person name="Saw J.H."/>
            <person name="Jorgensen S.L."/>
            <person name="Zaremba-Niedzwiedzka K."/>
            <person name="Martijn J."/>
            <person name="Lind A.E."/>
            <person name="van Eijk R."/>
            <person name="Schleper C."/>
            <person name="Guy L."/>
            <person name="Ettema T.J."/>
        </authorList>
    </citation>
    <scope>NUCLEOTIDE SEQUENCE</scope>
</reference>
<sequence length="103" mass="11949">MSTNTKQVLSAAGPFVKTNELVEYLVNMITFYEQDLKTKIQFMRVRMEVLEKVVEGCDYFHYRVRSDIGKLATDMDIIQGQIFEMTSTLVIVLNTQCDQAVEW</sequence>
<proteinExistence type="predicted"/>
<evidence type="ECO:0000313" key="1">
    <source>
        <dbReference type="EMBL" id="KKM96010.1"/>
    </source>
</evidence>
<accession>A0A0F9P4L0</accession>
<protein>
    <submittedName>
        <fullName evidence="1">Uncharacterized protein</fullName>
    </submittedName>
</protein>
<name>A0A0F9P4L0_9ZZZZ</name>